<organism evidence="1 2">
    <name type="scientific">Pseudomonas putida S13.1.2</name>
    <dbReference type="NCBI Taxonomy" id="1384061"/>
    <lineage>
        <taxon>Bacteria</taxon>
        <taxon>Pseudomonadati</taxon>
        <taxon>Pseudomonadota</taxon>
        <taxon>Gammaproteobacteria</taxon>
        <taxon>Pseudomonadales</taxon>
        <taxon>Pseudomonadaceae</taxon>
        <taxon>Pseudomonas</taxon>
    </lineage>
</organism>
<proteinExistence type="predicted"/>
<name>A0AAU8SD99_PSEPU</name>
<evidence type="ECO:0000313" key="1">
    <source>
        <dbReference type="EMBL" id="AJQ46113.1"/>
    </source>
</evidence>
<accession>A0AAU8SD99</accession>
<dbReference type="EMBL" id="CP010979">
    <property type="protein sequence ID" value="AJQ46113.1"/>
    <property type="molecule type" value="Genomic_DNA"/>
</dbReference>
<protein>
    <submittedName>
        <fullName evidence="1">Uncharacterized protein</fullName>
    </submittedName>
</protein>
<reference evidence="1 2" key="1">
    <citation type="submission" date="2015-02" db="EMBL/GenBank/DDBJ databases">
        <title>Complete Genome Sequencing of Pseudomonas putida S13.1.2.</title>
        <authorList>
            <person name="Chong T.M."/>
            <person name="Chan K.G."/>
            <person name="Dessaux Y."/>
        </authorList>
    </citation>
    <scope>NUCLEOTIDE SEQUENCE [LARGE SCALE GENOMIC DNA]</scope>
    <source>
        <strain evidence="1 2">S13.1.2</strain>
    </source>
</reference>
<gene>
    <name evidence="1" type="ORF">N805_02255</name>
</gene>
<evidence type="ECO:0000313" key="2">
    <source>
        <dbReference type="Proteomes" id="UP000033260"/>
    </source>
</evidence>
<dbReference type="AlphaFoldDB" id="A0AAU8SD99"/>
<sequence length="364" mass="41085">MEANVFDQDPYKTTANTNRAIEVAIGKKLATSDKLNAIAKSIRLSTGAPMRFGDFTPEQQDKIRHESKNIGGAKELIADKDNLDAHVLATLIKAEDEIYNVPGMERRQCMFNHVRAPDNPIFPWNWHRFDLEIWKVNNPIQYPADVANLIADRWNELVFTKIDEPDYFQDAFGIVDHRDGILHILQGMEPSARKALFETMNISWSTEVFTNDEANARDSNPLGSQFRQHTTGGLSNVVRWSDTEDKSVNQWVLDAIAHGKPVLSGPSGHTLRYLNHYAMCREMLNYDKHTDTRQLPTLEEARLVMLGNLLPPKNHHSYHEIMLASVGVFDGEQALGYSNKLNYDDLNSTAIGSEVLTSVLGRAV</sequence>
<dbReference type="Proteomes" id="UP000033260">
    <property type="component" value="Chromosome"/>
</dbReference>